<keyword evidence="3" id="KW-1185">Reference proteome</keyword>
<feature type="transmembrane region" description="Helical" evidence="1">
    <location>
        <begin position="31"/>
        <end position="54"/>
    </location>
</feature>
<proteinExistence type="predicted"/>
<keyword evidence="1" id="KW-0812">Transmembrane</keyword>
<feature type="transmembrane region" description="Helical" evidence="1">
    <location>
        <begin position="121"/>
        <end position="152"/>
    </location>
</feature>
<dbReference type="PANTHER" id="PTHR37305">
    <property type="entry name" value="INTEGRAL MEMBRANE PROTEIN-RELATED"/>
    <property type="match status" value="1"/>
</dbReference>
<dbReference type="Pfam" id="PF12730">
    <property type="entry name" value="ABC2_membrane_4"/>
    <property type="match status" value="1"/>
</dbReference>
<feature type="transmembrane region" description="Helical" evidence="1">
    <location>
        <begin position="172"/>
        <end position="195"/>
    </location>
</feature>
<evidence type="ECO:0000256" key="1">
    <source>
        <dbReference type="SAM" id="Phobius"/>
    </source>
</evidence>
<sequence length="282" mass="29318">MTAIAPPPAPRHRTTLPLRVELLRQLSQWRVLAAVGVLVLLPVIVRVAFLLGGAQPSDTGTDLGALAQSSGGGFAAFVLLVSGGYLVTIVTAVLFGDLIAGEASRSTLKYLLAIPVPRLRLLGVKAAAAAVILVGGLVGMAAVALLVGVLSYGPGGMQVPNGPRLDLPETVLRLALATAVTPFGLLWAASLGLLLTVLTDSPLAAAGGVVVVAIVTRTLDQVEALMDFRLWLPTHYAFAYQQFLLQPISLATVADALINGLLWVLVAGTLAAWRFQRKDVTG</sequence>
<gene>
    <name evidence="2" type="ORF">ACFSBI_03990</name>
</gene>
<reference evidence="3" key="1">
    <citation type="journal article" date="2019" name="Int. J. Syst. Evol. Microbiol.">
        <title>The Global Catalogue of Microorganisms (GCM) 10K type strain sequencing project: providing services to taxonomists for standard genome sequencing and annotation.</title>
        <authorList>
            <consortium name="The Broad Institute Genomics Platform"/>
            <consortium name="The Broad Institute Genome Sequencing Center for Infectious Disease"/>
            <person name="Wu L."/>
            <person name="Ma J."/>
        </authorList>
    </citation>
    <scope>NUCLEOTIDE SEQUENCE [LARGE SCALE GENOMIC DNA]</scope>
    <source>
        <strain evidence="3">CGMCC 1.12471</strain>
    </source>
</reference>
<dbReference type="Proteomes" id="UP001597347">
    <property type="component" value="Unassembled WGS sequence"/>
</dbReference>
<comment type="caution">
    <text evidence="2">The sequence shown here is derived from an EMBL/GenBank/DDBJ whole genome shotgun (WGS) entry which is preliminary data.</text>
</comment>
<dbReference type="PANTHER" id="PTHR37305:SF1">
    <property type="entry name" value="MEMBRANE PROTEIN"/>
    <property type="match status" value="1"/>
</dbReference>
<name>A0ABW4LBU1_9MICO</name>
<feature type="transmembrane region" description="Helical" evidence="1">
    <location>
        <begin position="248"/>
        <end position="273"/>
    </location>
</feature>
<evidence type="ECO:0000313" key="3">
    <source>
        <dbReference type="Proteomes" id="UP001597347"/>
    </source>
</evidence>
<keyword evidence="1" id="KW-0472">Membrane</keyword>
<feature type="transmembrane region" description="Helical" evidence="1">
    <location>
        <begin position="202"/>
        <end position="219"/>
    </location>
</feature>
<dbReference type="EMBL" id="JBHUEA010000004">
    <property type="protein sequence ID" value="MFD1720698.1"/>
    <property type="molecule type" value="Genomic_DNA"/>
</dbReference>
<accession>A0ABW4LBU1</accession>
<feature type="transmembrane region" description="Helical" evidence="1">
    <location>
        <begin position="74"/>
        <end position="100"/>
    </location>
</feature>
<evidence type="ECO:0000313" key="2">
    <source>
        <dbReference type="EMBL" id="MFD1720698.1"/>
    </source>
</evidence>
<protein>
    <submittedName>
        <fullName evidence="2">ABC transporter permease</fullName>
    </submittedName>
</protein>
<keyword evidence="1" id="KW-1133">Transmembrane helix</keyword>
<dbReference type="RefSeq" id="WP_377932271.1">
    <property type="nucleotide sequence ID" value="NZ_JBHUEA010000004.1"/>
</dbReference>
<organism evidence="2 3">
    <name type="scientific">Amnibacterium endophyticum</name>
    <dbReference type="NCBI Taxonomy" id="2109337"/>
    <lineage>
        <taxon>Bacteria</taxon>
        <taxon>Bacillati</taxon>
        <taxon>Actinomycetota</taxon>
        <taxon>Actinomycetes</taxon>
        <taxon>Micrococcales</taxon>
        <taxon>Microbacteriaceae</taxon>
        <taxon>Amnibacterium</taxon>
    </lineage>
</organism>